<keyword evidence="3" id="KW-1185">Reference proteome</keyword>
<reference evidence="2 3" key="1">
    <citation type="journal article" date="2023" name="Plants (Basel)">
        <title>Bridging the Gap: Combining Genomics and Transcriptomics Approaches to Understand Stylosanthes scabra, an Orphan Legume from the Brazilian Caatinga.</title>
        <authorList>
            <person name="Ferreira-Neto J.R.C."/>
            <person name="da Silva M.D."/>
            <person name="Binneck E."/>
            <person name="de Melo N.F."/>
            <person name="da Silva R.H."/>
            <person name="de Melo A.L.T.M."/>
            <person name="Pandolfi V."/>
            <person name="Bustamante F.O."/>
            <person name="Brasileiro-Vidal A.C."/>
            <person name="Benko-Iseppon A.M."/>
        </authorList>
    </citation>
    <scope>NUCLEOTIDE SEQUENCE [LARGE SCALE GENOMIC DNA]</scope>
    <source>
        <tissue evidence="2">Leaves</tissue>
    </source>
</reference>
<organism evidence="2 3">
    <name type="scientific">Stylosanthes scabra</name>
    <dbReference type="NCBI Taxonomy" id="79078"/>
    <lineage>
        <taxon>Eukaryota</taxon>
        <taxon>Viridiplantae</taxon>
        <taxon>Streptophyta</taxon>
        <taxon>Embryophyta</taxon>
        <taxon>Tracheophyta</taxon>
        <taxon>Spermatophyta</taxon>
        <taxon>Magnoliopsida</taxon>
        <taxon>eudicotyledons</taxon>
        <taxon>Gunneridae</taxon>
        <taxon>Pentapetalae</taxon>
        <taxon>rosids</taxon>
        <taxon>fabids</taxon>
        <taxon>Fabales</taxon>
        <taxon>Fabaceae</taxon>
        <taxon>Papilionoideae</taxon>
        <taxon>50 kb inversion clade</taxon>
        <taxon>dalbergioids sensu lato</taxon>
        <taxon>Dalbergieae</taxon>
        <taxon>Pterocarpus clade</taxon>
        <taxon>Stylosanthes</taxon>
    </lineage>
</organism>
<dbReference type="EMBL" id="JASCZI010154537">
    <property type="protein sequence ID" value="MED6178049.1"/>
    <property type="molecule type" value="Genomic_DNA"/>
</dbReference>
<feature type="compositionally biased region" description="Basic and acidic residues" evidence="1">
    <location>
        <begin position="1"/>
        <end position="12"/>
    </location>
</feature>
<evidence type="ECO:0000313" key="3">
    <source>
        <dbReference type="Proteomes" id="UP001341840"/>
    </source>
</evidence>
<protein>
    <submittedName>
        <fullName evidence="2">Uncharacterized protein</fullName>
    </submittedName>
</protein>
<name>A0ABU6VYB0_9FABA</name>
<evidence type="ECO:0000256" key="1">
    <source>
        <dbReference type="SAM" id="MobiDB-lite"/>
    </source>
</evidence>
<evidence type="ECO:0000313" key="2">
    <source>
        <dbReference type="EMBL" id="MED6178049.1"/>
    </source>
</evidence>
<sequence>MSKTWPKRDIYQDKGGSAKLTSNPPRSRLDHVLTWAKRGSTMNKGSLAIPPHITFGPRFLPSPNVTHAVKPHQVTFWHVKTWQKRDQPIPLPKLTQANLEQARSHFNIFKISSQAHTPSFQVFSTFSGGAKLDQPPHHIKATFESRLAKPKRDPNVR</sequence>
<accession>A0ABU6VYB0</accession>
<proteinExistence type="predicted"/>
<feature type="region of interest" description="Disordered" evidence="1">
    <location>
        <begin position="1"/>
        <end position="26"/>
    </location>
</feature>
<gene>
    <name evidence="2" type="ORF">PIB30_104026</name>
</gene>
<dbReference type="Proteomes" id="UP001341840">
    <property type="component" value="Unassembled WGS sequence"/>
</dbReference>
<comment type="caution">
    <text evidence="2">The sequence shown here is derived from an EMBL/GenBank/DDBJ whole genome shotgun (WGS) entry which is preliminary data.</text>
</comment>